<name>A0A7R9KPF1_9ACAR</name>
<dbReference type="EMBL" id="OC858742">
    <property type="protein sequence ID" value="CAD7626794.1"/>
    <property type="molecule type" value="Genomic_DNA"/>
</dbReference>
<evidence type="ECO:0000313" key="1">
    <source>
        <dbReference type="EMBL" id="CAD7626794.1"/>
    </source>
</evidence>
<dbReference type="Proteomes" id="UP000759131">
    <property type="component" value="Unassembled WGS sequence"/>
</dbReference>
<feature type="non-terminal residue" evidence="1">
    <location>
        <position position="1"/>
    </location>
</feature>
<dbReference type="SUPFAM" id="SSF53335">
    <property type="entry name" value="S-adenosyl-L-methionine-dependent methyltransferases"/>
    <property type="match status" value="1"/>
</dbReference>
<evidence type="ECO:0000313" key="2">
    <source>
        <dbReference type="Proteomes" id="UP000759131"/>
    </source>
</evidence>
<dbReference type="Pfam" id="PF13578">
    <property type="entry name" value="Methyltransf_24"/>
    <property type="match status" value="1"/>
</dbReference>
<dbReference type="EMBL" id="CAJPIZ010004167">
    <property type="protein sequence ID" value="CAG2107224.1"/>
    <property type="molecule type" value="Genomic_DNA"/>
</dbReference>
<dbReference type="InterPro" id="IPR029063">
    <property type="entry name" value="SAM-dependent_MTases_sf"/>
</dbReference>
<accession>A0A7R9KPF1</accession>
<dbReference type="Gene3D" id="3.40.50.150">
    <property type="entry name" value="Vaccinia Virus protein VP39"/>
    <property type="match status" value="1"/>
</dbReference>
<keyword evidence="2" id="KW-1185">Reference proteome</keyword>
<reference evidence="1" key="1">
    <citation type="submission" date="2020-11" db="EMBL/GenBank/DDBJ databases">
        <authorList>
            <person name="Tran Van P."/>
        </authorList>
    </citation>
    <scope>NUCLEOTIDE SEQUENCE</scope>
</reference>
<protein>
    <submittedName>
        <fullName evidence="1">Uncharacterized protein</fullName>
    </submittedName>
</protein>
<dbReference type="OrthoDB" id="408512at2759"/>
<organism evidence="1">
    <name type="scientific">Medioppia subpectinata</name>
    <dbReference type="NCBI Taxonomy" id="1979941"/>
    <lineage>
        <taxon>Eukaryota</taxon>
        <taxon>Metazoa</taxon>
        <taxon>Ecdysozoa</taxon>
        <taxon>Arthropoda</taxon>
        <taxon>Chelicerata</taxon>
        <taxon>Arachnida</taxon>
        <taxon>Acari</taxon>
        <taxon>Acariformes</taxon>
        <taxon>Sarcoptiformes</taxon>
        <taxon>Oribatida</taxon>
        <taxon>Brachypylina</taxon>
        <taxon>Oppioidea</taxon>
        <taxon>Oppiidae</taxon>
        <taxon>Medioppia</taxon>
    </lineage>
</organism>
<gene>
    <name evidence="1" type="ORF">OSB1V03_LOCUS7226</name>
</gene>
<proteinExistence type="predicted"/>
<sequence length="741" mass="86060">PAFRRITSDRRYGRAERLGSTGFYLPTYYDLTQIDIKYICDVIREYFSGKSDHLFAPAVERRDELVLKSGTFSIEALSLTRAGLVKQKYSRGHPFIEAIGLNFTANRCLITENWDLCQRFINSVNECVKSTETFGLDPKIVDNFFKPYVQYFTSQSGFEAQLQRPWTAEDLTAPEYSVAKHVSTTTDYETQQLLVWLIKQFKPKCMLELGSWMGFSALLMAISAKTYQFSHYKSRIYACDSYVWQNWMSNYVWMKSVMANGDSFLHRFEYNVEPMREFIEPVVMNFDSILPEKVSEIKPDFVFIDFTQDAEEVEEKWTHLIPNLIPNKTIVLFNGLSVTSIPFFSRYSNQLKAIAKPHTIAKVFIYSPDVSIQKPLKNIQLKPTFNFQTPPDWGHHYKNAFNASIDLLRQEFHDKNSSIRFIPALEETLCDNPEVLGNNEWIGVIHMTPEYPLLFYTPDLKRLCSKRYAKYMKNCKALFTLTSVQKQYLDQNLKLDYKIPIQTLVYPFVEPQVIKDSIVLDLLRDKKSVDLILIGGFARDFNRFYSANISKQFKKVILVNDLSTEYQFSCDYPKDIDLKTRLSDEEYENQLYRSVPFLTLLYNGAANTLILECIARNIPILVPNLSSCTEYIGEDYPLLYSADETDFSKLLTEDCIQSAINYLKNMNKYRFRSDYFLESVKNGIVLQSMAFDYSSNTSQISVKSMPDFCSYDVSVCICSFKRTHHLPQILDSLWNSLSLEL</sequence>
<dbReference type="AlphaFoldDB" id="A0A7R9KPF1"/>